<evidence type="ECO:0000313" key="1">
    <source>
        <dbReference type="EMBL" id="EYT50810.1"/>
    </source>
</evidence>
<evidence type="ECO:0000313" key="2">
    <source>
        <dbReference type="Proteomes" id="UP000019754"/>
    </source>
</evidence>
<protein>
    <submittedName>
        <fullName evidence="1">Bile acid:sodium symporter</fullName>
    </submittedName>
</protein>
<reference evidence="1 2" key="1">
    <citation type="journal article" date="2013" name="Genome Announc.">
        <title>Draft genome sequence of an Actinobacterium, Brachybacterium muris strain UCD-AY4.</title>
        <authorList>
            <person name="Lo J.R."/>
            <person name="Lang J.M."/>
            <person name="Darling A.E."/>
            <person name="Eisen J.A."/>
            <person name="Coil D.A."/>
        </authorList>
    </citation>
    <scope>NUCLEOTIDE SEQUENCE [LARGE SCALE GENOMIC DNA]</scope>
    <source>
        <strain evidence="1 2">UCD-AY4</strain>
    </source>
</reference>
<dbReference type="EMBL" id="AORC01000003">
    <property type="protein sequence ID" value="EYT50810.1"/>
    <property type="molecule type" value="Genomic_DNA"/>
</dbReference>
<gene>
    <name evidence="1" type="ORF">D641_0103125</name>
</gene>
<comment type="caution">
    <text evidence="1">The sequence shown here is derived from an EMBL/GenBank/DDBJ whole genome shotgun (WGS) entry which is preliminary data.</text>
</comment>
<proteinExistence type="predicted"/>
<dbReference type="HOGENOM" id="CLU_2932215_0_0_11"/>
<accession>A0A022L0W5</accession>
<dbReference type="AlphaFoldDB" id="A0A022L0W5"/>
<sequence>MMFSAATRNSQMVLPLALSLPDALAIAPRAVVTQTLVELIAMIVLVRLLPATVPRKTTIP</sequence>
<dbReference type="Proteomes" id="UP000019754">
    <property type="component" value="Unassembled WGS sequence"/>
</dbReference>
<organism evidence="1 2">
    <name type="scientific">Brachybacterium muris UCD-AY4</name>
    <dbReference type="NCBI Taxonomy" id="1249481"/>
    <lineage>
        <taxon>Bacteria</taxon>
        <taxon>Bacillati</taxon>
        <taxon>Actinomycetota</taxon>
        <taxon>Actinomycetes</taxon>
        <taxon>Micrococcales</taxon>
        <taxon>Dermabacteraceae</taxon>
        <taxon>Brachybacterium</taxon>
    </lineage>
</organism>
<name>A0A022L0W5_9MICO</name>
<dbReference type="STRING" id="1249481.D641_0103125"/>
<keyword evidence="2" id="KW-1185">Reference proteome</keyword>